<protein>
    <recommendedName>
        <fullName evidence="5 6">Small ribosomal subunit protein bS6</fullName>
    </recommendedName>
</protein>
<dbReference type="NCBIfam" id="TIGR00166">
    <property type="entry name" value="S6"/>
    <property type="match status" value="1"/>
</dbReference>
<dbReference type="SUPFAM" id="SSF54995">
    <property type="entry name" value="Ribosomal protein S6"/>
    <property type="match status" value="1"/>
</dbReference>
<dbReference type="Proteomes" id="UP000317894">
    <property type="component" value="Unassembled WGS sequence"/>
</dbReference>
<dbReference type="Gene3D" id="3.30.70.60">
    <property type="match status" value="1"/>
</dbReference>
<evidence type="ECO:0000256" key="2">
    <source>
        <dbReference type="ARBA" id="ARBA00022980"/>
    </source>
</evidence>
<dbReference type="InterPro" id="IPR020814">
    <property type="entry name" value="Ribosomal_S6_plastid/chlpt"/>
</dbReference>
<feature type="compositionally biased region" description="Gly residues" evidence="7">
    <location>
        <begin position="138"/>
        <end position="161"/>
    </location>
</feature>
<keyword evidence="6" id="KW-0694">RNA-binding</keyword>
<dbReference type="GO" id="GO:0022627">
    <property type="term" value="C:cytosolic small ribosomal subunit"/>
    <property type="evidence" value="ECO:0007669"/>
    <property type="project" value="TreeGrafter"/>
</dbReference>
<evidence type="ECO:0000256" key="4">
    <source>
        <dbReference type="ARBA" id="ARBA00035104"/>
    </source>
</evidence>
<comment type="caution">
    <text evidence="8">The sequence shown here is derived from an EMBL/GenBank/DDBJ whole genome shotgun (WGS) entry which is preliminary data.</text>
</comment>
<dbReference type="PANTHER" id="PTHR21011:SF1">
    <property type="entry name" value="SMALL RIBOSOMAL SUBUNIT PROTEIN BS6M"/>
    <property type="match status" value="1"/>
</dbReference>
<evidence type="ECO:0000256" key="1">
    <source>
        <dbReference type="ARBA" id="ARBA00009512"/>
    </source>
</evidence>
<dbReference type="GO" id="GO:0003735">
    <property type="term" value="F:structural constituent of ribosome"/>
    <property type="evidence" value="ECO:0007669"/>
    <property type="project" value="InterPro"/>
</dbReference>
<dbReference type="EMBL" id="VJWA01000001">
    <property type="protein sequence ID" value="TRW18197.1"/>
    <property type="molecule type" value="Genomic_DNA"/>
</dbReference>
<dbReference type="InterPro" id="IPR014717">
    <property type="entry name" value="Transl_elong_EF1B/ribsomal_bS6"/>
</dbReference>
<comment type="similarity">
    <text evidence="1 6">Belongs to the bacterial ribosomal protein bS6 family.</text>
</comment>
<evidence type="ECO:0000313" key="8">
    <source>
        <dbReference type="EMBL" id="TRW18197.1"/>
    </source>
</evidence>
<evidence type="ECO:0000256" key="3">
    <source>
        <dbReference type="ARBA" id="ARBA00023274"/>
    </source>
</evidence>
<evidence type="ECO:0000256" key="5">
    <source>
        <dbReference type="ARBA" id="ARBA00035294"/>
    </source>
</evidence>
<keyword evidence="6" id="KW-0699">rRNA-binding</keyword>
<evidence type="ECO:0000256" key="6">
    <source>
        <dbReference type="HAMAP-Rule" id="MF_00360"/>
    </source>
</evidence>
<evidence type="ECO:0000313" key="9">
    <source>
        <dbReference type="Proteomes" id="UP000317894"/>
    </source>
</evidence>
<comment type="function">
    <text evidence="4 6">Binds together with bS18 to 16S ribosomal RNA.</text>
</comment>
<dbReference type="InterPro" id="IPR000529">
    <property type="entry name" value="Ribosomal_bS6"/>
</dbReference>
<dbReference type="CDD" id="cd00473">
    <property type="entry name" value="bS6"/>
    <property type="match status" value="1"/>
</dbReference>
<gene>
    <name evidence="6" type="primary">rpsF</name>
    <name evidence="8" type="ORF">FMM06_08885</name>
</gene>
<accession>A0A552UJ04</accession>
<dbReference type="RefSeq" id="WP_144236890.1">
    <property type="nucleotide sequence ID" value="NZ_VJWA01000001.1"/>
</dbReference>
<evidence type="ECO:0000256" key="7">
    <source>
        <dbReference type="SAM" id="MobiDB-lite"/>
    </source>
</evidence>
<keyword evidence="3 6" id="KW-0687">Ribonucleoprotein</keyword>
<dbReference type="Pfam" id="PF01250">
    <property type="entry name" value="Ribosomal_S6"/>
    <property type="match status" value="1"/>
</dbReference>
<keyword evidence="2 6" id="KW-0689">Ribosomal protein</keyword>
<dbReference type="AlphaFoldDB" id="A0A552UJ04"/>
<reference evidence="8 9" key="1">
    <citation type="submission" date="2019-07" db="EMBL/GenBank/DDBJ databases">
        <title>Novel species isolated from glacier.</title>
        <authorList>
            <person name="Liu Q."/>
            <person name="Xin Y.-H."/>
        </authorList>
    </citation>
    <scope>NUCLEOTIDE SEQUENCE [LARGE SCALE GENOMIC DNA]</scope>
    <source>
        <strain evidence="8 9">LB1R16</strain>
    </source>
</reference>
<proteinExistence type="inferred from homology"/>
<dbReference type="OrthoDB" id="9812702at2"/>
<name>A0A552UJ04_9SPHN</name>
<dbReference type="HAMAP" id="MF_00360">
    <property type="entry name" value="Ribosomal_bS6"/>
    <property type="match status" value="1"/>
</dbReference>
<dbReference type="InterPro" id="IPR035980">
    <property type="entry name" value="Ribosomal_bS6_sf"/>
</dbReference>
<organism evidence="8 9">
    <name type="scientific">Glacieibacterium frigidum</name>
    <dbReference type="NCBI Taxonomy" id="2593303"/>
    <lineage>
        <taxon>Bacteria</taxon>
        <taxon>Pseudomonadati</taxon>
        <taxon>Pseudomonadota</taxon>
        <taxon>Alphaproteobacteria</taxon>
        <taxon>Sphingomonadales</taxon>
        <taxon>Sphingosinicellaceae</taxon>
        <taxon>Glacieibacterium</taxon>
    </lineage>
</organism>
<dbReference type="PANTHER" id="PTHR21011">
    <property type="entry name" value="MITOCHONDRIAL 28S RIBOSOMAL PROTEIN S6"/>
    <property type="match status" value="1"/>
</dbReference>
<feature type="compositionally biased region" description="Basic and acidic residues" evidence="7">
    <location>
        <begin position="105"/>
        <end position="137"/>
    </location>
</feature>
<feature type="region of interest" description="Disordered" evidence="7">
    <location>
        <begin position="97"/>
        <end position="161"/>
    </location>
</feature>
<dbReference type="GO" id="GO:0070181">
    <property type="term" value="F:small ribosomal subunit rRNA binding"/>
    <property type="evidence" value="ECO:0007669"/>
    <property type="project" value="TreeGrafter"/>
</dbReference>
<keyword evidence="9" id="KW-1185">Reference proteome</keyword>
<dbReference type="GO" id="GO:0006412">
    <property type="term" value="P:translation"/>
    <property type="evidence" value="ECO:0007669"/>
    <property type="project" value="UniProtKB-UniRule"/>
</dbReference>
<sequence length="161" mass="17968">MPSYEHVFLARQDLATAQVEALTETFTKIISDGKGAVTKNEYWGLRGLAYRIKKNRKAHYVLFNIDAPAPAVAEMERQIALNEDILRYLTVRVDTLETEPSAMMRRNESRERDRDARGGDRPDRGDRDRGDRGDRPRGGGFGGERSGGGGDRGGGFRPRSA</sequence>